<dbReference type="STRING" id="137246.A0A401TJ61"/>
<accession>A0A401TJ61</accession>
<feature type="region of interest" description="Disordered" evidence="1">
    <location>
        <begin position="1"/>
        <end position="61"/>
    </location>
</feature>
<proteinExistence type="predicted"/>
<keyword evidence="3" id="KW-1185">Reference proteome</keyword>
<evidence type="ECO:0000256" key="1">
    <source>
        <dbReference type="SAM" id="MobiDB-lite"/>
    </source>
</evidence>
<protein>
    <submittedName>
        <fullName evidence="2">Uncharacterized protein</fullName>
    </submittedName>
</protein>
<dbReference type="EMBL" id="BEZZ01082968">
    <property type="protein sequence ID" value="GCC42643.1"/>
    <property type="molecule type" value="Genomic_DNA"/>
</dbReference>
<feature type="compositionally biased region" description="Basic residues" evidence="1">
    <location>
        <begin position="1"/>
        <end position="10"/>
    </location>
</feature>
<reference evidence="2 3" key="1">
    <citation type="journal article" date="2018" name="Nat. Ecol. Evol.">
        <title>Shark genomes provide insights into elasmobranch evolution and the origin of vertebrates.</title>
        <authorList>
            <person name="Hara Y"/>
            <person name="Yamaguchi K"/>
            <person name="Onimaru K"/>
            <person name="Kadota M"/>
            <person name="Koyanagi M"/>
            <person name="Keeley SD"/>
            <person name="Tatsumi K"/>
            <person name="Tanaka K"/>
            <person name="Motone F"/>
            <person name="Kageyama Y"/>
            <person name="Nozu R"/>
            <person name="Adachi N"/>
            <person name="Nishimura O"/>
            <person name="Nakagawa R"/>
            <person name="Tanegashima C"/>
            <person name="Kiyatake I"/>
            <person name="Matsumoto R"/>
            <person name="Murakumo K"/>
            <person name="Nishida K"/>
            <person name="Terakita A"/>
            <person name="Kuratani S"/>
            <person name="Sato K"/>
            <person name="Hyodo S Kuraku.S."/>
        </authorList>
    </citation>
    <scope>NUCLEOTIDE SEQUENCE [LARGE SCALE GENOMIC DNA]</scope>
</reference>
<evidence type="ECO:0000313" key="3">
    <source>
        <dbReference type="Proteomes" id="UP000287033"/>
    </source>
</evidence>
<gene>
    <name evidence="2" type="ORF">chiPu_0026577</name>
</gene>
<organism evidence="2 3">
    <name type="scientific">Chiloscyllium punctatum</name>
    <name type="common">Brownbanded bambooshark</name>
    <name type="synonym">Hemiscyllium punctatum</name>
    <dbReference type="NCBI Taxonomy" id="137246"/>
    <lineage>
        <taxon>Eukaryota</taxon>
        <taxon>Metazoa</taxon>
        <taxon>Chordata</taxon>
        <taxon>Craniata</taxon>
        <taxon>Vertebrata</taxon>
        <taxon>Chondrichthyes</taxon>
        <taxon>Elasmobranchii</taxon>
        <taxon>Galeomorphii</taxon>
        <taxon>Galeoidea</taxon>
        <taxon>Orectolobiformes</taxon>
        <taxon>Hemiscylliidae</taxon>
        <taxon>Chiloscyllium</taxon>
    </lineage>
</organism>
<dbReference type="AlphaFoldDB" id="A0A401TJ61"/>
<dbReference type="Proteomes" id="UP000287033">
    <property type="component" value="Unassembled WGS sequence"/>
</dbReference>
<sequence length="202" mass="21333">MFKKSRRNFRRRNDSEEEEREDGVAEGGGLAAEAPLTNNSHEKGAELLPLPTPPAAPQIGSSCEAGAVLPLLGNPAIGLPGPLAPVNTLPAAPAPLRAGPGLAPPKAASGLALGKAGPCIAAAKLAAKDKKRSREREAPRAALLSFQDEEEGEERPPARLQARPWHLGGEGCSGTLLIVTEIVNYCIQLHHLMTNPKQQHRR</sequence>
<comment type="caution">
    <text evidence="2">The sequence shown here is derived from an EMBL/GenBank/DDBJ whole genome shotgun (WGS) entry which is preliminary data.</text>
</comment>
<evidence type="ECO:0000313" key="2">
    <source>
        <dbReference type="EMBL" id="GCC42643.1"/>
    </source>
</evidence>
<feature type="compositionally biased region" description="Basic and acidic residues" evidence="1">
    <location>
        <begin position="128"/>
        <end position="139"/>
    </location>
</feature>
<feature type="region of interest" description="Disordered" evidence="1">
    <location>
        <begin position="128"/>
        <end position="157"/>
    </location>
</feature>
<name>A0A401TJ61_CHIPU</name>